<name>A0A4Y9VNC4_9PROT</name>
<proteinExistence type="predicted"/>
<dbReference type="AlphaFoldDB" id="A0A4Y9VNC4"/>
<comment type="caution">
    <text evidence="1">The sequence shown here is derived from an EMBL/GenBank/DDBJ whole genome shotgun (WGS) entry which is preliminary data.</text>
</comment>
<evidence type="ECO:0000313" key="1">
    <source>
        <dbReference type="EMBL" id="TFW69688.1"/>
    </source>
</evidence>
<protein>
    <submittedName>
        <fullName evidence="1">Uncharacterized protein</fullName>
    </submittedName>
</protein>
<sequence>MYGNILLGGGVGAMLDHHNGNAYSYPDWIRVIMGDNLVFDRKNNEKGQLMLGSPSASVVPNDKKTLVENVLNYLP</sequence>
<dbReference type="EMBL" id="PQVH01000016">
    <property type="protein sequence ID" value="TFW69688.1"/>
    <property type="molecule type" value="Genomic_DNA"/>
</dbReference>
<reference evidence="1 2" key="1">
    <citation type="submission" date="2018-02" db="EMBL/GenBank/DDBJ databases">
        <title>A novel lanthanide dependent methylotroph, Methylotenera sp. La3113.</title>
        <authorList>
            <person name="Lv H."/>
            <person name="Tani A."/>
        </authorList>
    </citation>
    <scope>NUCLEOTIDE SEQUENCE [LARGE SCALE GENOMIC DNA]</scope>
    <source>
        <strain evidence="1 2">La3113</strain>
    </source>
</reference>
<evidence type="ECO:0000313" key="2">
    <source>
        <dbReference type="Proteomes" id="UP000297706"/>
    </source>
</evidence>
<dbReference type="Proteomes" id="UP000297706">
    <property type="component" value="Unassembled WGS sequence"/>
</dbReference>
<accession>A0A4Y9VNC4</accession>
<gene>
    <name evidence="1" type="ORF">C3Y98_12715</name>
</gene>
<organism evidence="1 2">
    <name type="scientific">Methylotenera oryzisoli</name>
    <dbReference type="NCBI Taxonomy" id="2080758"/>
    <lineage>
        <taxon>Bacteria</taxon>
        <taxon>Pseudomonadati</taxon>
        <taxon>Pseudomonadota</taxon>
        <taxon>Betaproteobacteria</taxon>
        <taxon>Nitrosomonadales</taxon>
        <taxon>Methylophilaceae</taxon>
        <taxon>Methylotenera</taxon>
    </lineage>
</organism>
<keyword evidence="2" id="KW-1185">Reference proteome</keyword>